<dbReference type="Pfam" id="PF13560">
    <property type="entry name" value="HTH_31"/>
    <property type="match status" value="1"/>
</dbReference>
<accession>A0A4U0QLS8</accession>
<feature type="domain" description="HTH cro/C1-type" evidence="2">
    <location>
        <begin position="16"/>
        <end position="70"/>
    </location>
</feature>
<dbReference type="InterPro" id="IPR010982">
    <property type="entry name" value="Lambda_DNA-bd_dom_sf"/>
</dbReference>
<dbReference type="GO" id="GO:0003700">
    <property type="term" value="F:DNA-binding transcription factor activity"/>
    <property type="evidence" value="ECO:0007669"/>
    <property type="project" value="TreeGrafter"/>
</dbReference>
<protein>
    <submittedName>
        <fullName evidence="3">Helix-turn-helix transcriptional regulator</fullName>
    </submittedName>
</protein>
<dbReference type="OrthoDB" id="9815697at2"/>
<dbReference type="GO" id="GO:0005829">
    <property type="term" value="C:cytosol"/>
    <property type="evidence" value="ECO:0007669"/>
    <property type="project" value="TreeGrafter"/>
</dbReference>
<keyword evidence="1" id="KW-0238">DNA-binding</keyword>
<comment type="caution">
    <text evidence="3">The sequence shown here is derived from an EMBL/GenBank/DDBJ whole genome shotgun (WGS) entry which is preliminary data.</text>
</comment>
<reference evidence="3 4" key="1">
    <citation type="submission" date="2019-04" db="EMBL/GenBank/DDBJ databases">
        <authorList>
            <person name="Li J."/>
        </authorList>
    </citation>
    <scope>NUCLEOTIDE SEQUENCE [LARGE SCALE GENOMIC DNA]</scope>
    <source>
        <strain evidence="3 4">CCTCC AB2016182</strain>
    </source>
</reference>
<evidence type="ECO:0000313" key="4">
    <source>
        <dbReference type="Proteomes" id="UP000306223"/>
    </source>
</evidence>
<dbReference type="InterPro" id="IPR050807">
    <property type="entry name" value="TransReg_Diox_bact_type"/>
</dbReference>
<dbReference type="SUPFAM" id="SSF47413">
    <property type="entry name" value="lambda repressor-like DNA-binding domains"/>
    <property type="match status" value="1"/>
</dbReference>
<dbReference type="PROSITE" id="PS50943">
    <property type="entry name" value="HTH_CROC1"/>
    <property type="match status" value="1"/>
</dbReference>
<proteinExistence type="predicted"/>
<dbReference type="AlphaFoldDB" id="A0A4U0QLS8"/>
<dbReference type="CDD" id="cd00093">
    <property type="entry name" value="HTH_XRE"/>
    <property type="match status" value="1"/>
</dbReference>
<dbReference type="RefSeq" id="WP_136857789.1">
    <property type="nucleotide sequence ID" value="NZ_SUNH01000025.1"/>
</dbReference>
<dbReference type="PANTHER" id="PTHR46797">
    <property type="entry name" value="HTH-TYPE TRANSCRIPTIONAL REGULATOR"/>
    <property type="match status" value="1"/>
</dbReference>
<keyword evidence="4" id="KW-1185">Reference proteome</keyword>
<dbReference type="Gene3D" id="1.10.260.40">
    <property type="entry name" value="lambda repressor-like DNA-binding domains"/>
    <property type="match status" value="1"/>
</dbReference>
<organism evidence="3 4">
    <name type="scientific">Paracoccus hibiscisoli</name>
    <dbReference type="NCBI Taxonomy" id="2023261"/>
    <lineage>
        <taxon>Bacteria</taxon>
        <taxon>Pseudomonadati</taxon>
        <taxon>Pseudomonadota</taxon>
        <taxon>Alphaproteobacteria</taxon>
        <taxon>Rhodobacterales</taxon>
        <taxon>Paracoccaceae</taxon>
        <taxon>Paracoccus</taxon>
    </lineage>
</organism>
<dbReference type="InterPro" id="IPR001387">
    <property type="entry name" value="Cro/C1-type_HTH"/>
</dbReference>
<name>A0A4U0QLS8_9RHOB</name>
<evidence type="ECO:0000313" key="3">
    <source>
        <dbReference type="EMBL" id="TJZ82012.1"/>
    </source>
</evidence>
<dbReference type="EMBL" id="SUNH01000025">
    <property type="protein sequence ID" value="TJZ82012.1"/>
    <property type="molecule type" value="Genomic_DNA"/>
</dbReference>
<evidence type="ECO:0000256" key="1">
    <source>
        <dbReference type="ARBA" id="ARBA00023125"/>
    </source>
</evidence>
<dbReference type="PANTHER" id="PTHR46797:SF1">
    <property type="entry name" value="METHYLPHOSPHONATE SYNTHASE"/>
    <property type="match status" value="1"/>
</dbReference>
<gene>
    <name evidence="3" type="ORF">FA740_15750</name>
</gene>
<sequence length="94" mass="10065">MTDHPDPLLTAFAAVLRRHRRAAGFTQEGLAHEVGLSPRYVSLLETCRHQPTLGTMADIADVLGLPLAQMIAEAEAEVEGDQMVGDASGRVAKD</sequence>
<dbReference type="SMART" id="SM00530">
    <property type="entry name" value="HTH_XRE"/>
    <property type="match status" value="1"/>
</dbReference>
<dbReference type="Proteomes" id="UP000306223">
    <property type="component" value="Unassembled WGS sequence"/>
</dbReference>
<evidence type="ECO:0000259" key="2">
    <source>
        <dbReference type="PROSITE" id="PS50943"/>
    </source>
</evidence>
<dbReference type="GO" id="GO:0003677">
    <property type="term" value="F:DNA binding"/>
    <property type="evidence" value="ECO:0007669"/>
    <property type="project" value="UniProtKB-KW"/>
</dbReference>